<keyword evidence="2" id="KW-0328">Glycosyltransferase</keyword>
<dbReference type="InterPro" id="IPR001173">
    <property type="entry name" value="Glyco_trans_2-like"/>
</dbReference>
<evidence type="ECO:0000259" key="8">
    <source>
        <dbReference type="Pfam" id="PF00535"/>
    </source>
</evidence>
<dbReference type="GO" id="GO:0009103">
    <property type="term" value="P:lipopolysaccharide biosynthetic process"/>
    <property type="evidence" value="ECO:0007669"/>
    <property type="project" value="UniProtKB-KW"/>
</dbReference>
<dbReference type="CDD" id="cd04187">
    <property type="entry name" value="DPM1_like_bac"/>
    <property type="match status" value="1"/>
</dbReference>
<dbReference type="Proteomes" id="UP000007013">
    <property type="component" value="Chromosome"/>
</dbReference>
<evidence type="ECO:0000256" key="5">
    <source>
        <dbReference type="ARBA" id="ARBA00022985"/>
    </source>
</evidence>
<keyword evidence="5" id="KW-0448">Lipopolysaccharide biosynthesis</keyword>
<name>B1ZVC6_OPITP</name>
<keyword evidence="1" id="KW-1003">Cell membrane</keyword>
<dbReference type="RefSeq" id="WP_012376322.1">
    <property type="nucleotide sequence ID" value="NC_010571.1"/>
</dbReference>
<dbReference type="InterPro" id="IPR029044">
    <property type="entry name" value="Nucleotide-diphossugar_trans"/>
</dbReference>
<evidence type="ECO:0000256" key="2">
    <source>
        <dbReference type="ARBA" id="ARBA00022676"/>
    </source>
</evidence>
<gene>
    <name evidence="9" type="ordered locus">Oter_3516</name>
</gene>
<dbReference type="PANTHER" id="PTHR48090:SF3">
    <property type="entry name" value="UNDECAPRENYL-PHOSPHATE 4-DEOXY-4-FORMAMIDO-L-ARABINOSE TRANSFERASE"/>
    <property type="match status" value="1"/>
</dbReference>
<keyword evidence="7" id="KW-0472">Membrane</keyword>
<keyword evidence="10" id="KW-1185">Reference proteome</keyword>
<dbReference type="KEGG" id="ote:Oter_3516"/>
<dbReference type="OrthoDB" id="9807778at2"/>
<dbReference type="STRING" id="452637.Oter_3516"/>
<keyword evidence="4" id="KW-0812">Transmembrane</keyword>
<keyword evidence="3 9" id="KW-0808">Transferase</keyword>
<dbReference type="SUPFAM" id="SSF53448">
    <property type="entry name" value="Nucleotide-diphospho-sugar transferases"/>
    <property type="match status" value="1"/>
</dbReference>
<sequence>MTPRFSLVVPLYNEAGNVLPLLAAANDVLATFRGGHEIILVDDGSTDATPADIAAACARWPTVRSIRHPQNQGQAAALLTGLHAARGELILTMDGDGQNDPHDFPKLLAPVEAGALDLACGWRVDRHDSWTRRVISRVGNAVRRVVLGDHLHDGGCQLRVFRREIIAALFPVDLLQSFLPAIAVALGFRVGEFPVRHHARRRGRAKFGLRKLWWRPFVAMLAVRRRTRTT</sequence>
<dbReference type="Gene3D" id="3.90.550.10">
    <property type="entry name" value="Spore Coat Polysaccharide Biosynthesis Protein SpsA, Chain A"/>
    <property type="match status" value="1"/>
</dbReference>
<proteinExistence type="predicted"/>
<organism evidence="9 10">
    <name type="scientific">Opitutus terrae (strain DSM 11246 / JCM 15787 / PB90-1)</name>
    <dbReference type="NCBI Taxonomy" id="452637"/>
    <lineage>
        <taxon>Bacteria</taxon>
        <taxon>Pseudomonadati</taxon>
        <taxon>Verrucomicrobiota</taxon>
        <taxon>Opitutia</taxon>
        <taxon>Opitutales</taxon>
        <taxon>Opitutaceae</taxon>
        <taxon>Opitutus</taxon>
    </lineage>
</organism>
<reference evidence="9 10" key="1">
    <citation type="journal article" date="2011" name="J. Bacteriol.">
        <title>Genome sequence of the verrucomicrobium Opitutus terrae PB90-1, an abundant inhabitant of rice paddy soil ecosystems.</title>
        <authorList>
            <person name="van Passel M.W."/>
            <person name="Kant R."/>
            <person name="Palva A."/>
            <person name="Copeland A."/>
            <person name="Lucas S."/>
            <person name="Lapidus A."/>
            <person name="Glavina del Rio T."/>
            <person name="Pitluck S."/>
            <person name="Goltsman E."/>
            <person name="Clum A."/>
            <person name="Sun H."/>
            <person name="Schmutz J."/>
            <person name="Larimer F.W."/>
            <person name="Land M.L."/>
            <person name="Hauser L."/>
            <person name="Kyrpides N."/>
            <person name="Mikhailova N."/>
            <person name="Richardson P.P."/>
            <person name="Janssen P.H."/>
            <person name="de Vos W.M."/>
            <person name="Smidt H."/>
        </authorList>
    </citation>
    <scope>NUCLEOTIDE SEQUENCE [LARGE SCALE GENOMIC DNA]</scope>
    <source>
        <strain evidence="10">DSM 11246 / JCM 15787 / PB90-1</strain>
    </source>
</reference>
<evidence type="ECO:0000256" key="1">
    <source>
        <dbReference type="ARBA" id="ARBA00022475"/>
    </source>
</evidence>
<dbReference type="PANTHER" id="PTHR48090">
    <property type="entry name" value="UNDECAPRENYL-PHOSPHATE 4-DEOXY-4-FORMAMIDO-L-ARABINOSE TRANSFERASE-RELATED"/>
    <property type="match status" value="1"/>
</dbReference>
<dbReference type="GO" id="GO:0005886">
    <property type="term" value="C:plasma membrane"/>
    <property type="evidence" value="ECO:0007669"/>
    <property type="project" value="TreeGrafter"/>
</dbReference>
<dbReference type="AlphaFoldDB" id="B1ZVC6"/>
<evidence type="ECO:0000313" key="10">
    <source>
        <dbReference type="Proteomes" id="UP000007013"/>
    </source>
</evidence>
<evidence type="ECO:0000313" key="9">
    <source>
        <dbReference type="EMBL" id="ACB76793.1"/>
    </source>
</evidence>
<dbReference type="HOGENOM" id="CLU_033536_11_0_0"/>
<dbReference type="Pfam" id="PF00535">
    <property type="entry name" value="Glycos_transf_2"/>
    <property type="match status" value="1"/>
</dbReference>
<dbReference type="CAZy" id="GT2">
    <property type="family name" value="Glycosyltransferase Family 2"/>
</dbReference>
<dbReference type="eggNOG" id="COG0463">
    <property type="taxonomic scope" value="Bacteria"/>
</dbReference>
<accession>B1ZVC6</accession>
<protein>
    <submittedName>
        <fullName evidence="9">Glycosyl transferase family 2</fullName>
    </submittedName>
</protein>
<evidence type="ECO:0000256" key="6">
    <source>
        <dbReference type="ARBA" id="ARBA00022989"/>
    </source>
</evidence>
<dbReference type="GO" id="GO:0099621">
    <property type="term" value="F:undecaprenyl-phosphate 4-deoxy-4-formamido-L-arabinose transferase activity"/>
    <property type="evidence" value="ECO:0007669"/>
    <property type="project" value="TreeGrafter"/>
</dbReference>
<keyword evidence="6" id="KW-1133">Transmembrane helix</keyword>
<evidence type="ECO:0000256" key="7">
    <source>
        <dbReference type="ARBA" id="ARBA00023136"/>
    </source>
</evidence>
<feature type="domain" description="Glycosyltransferase 2-like" evidence="8">
    <location>
        <begin position="6"/>
        <end position="169"/>
    </location>
</feature>
<dbReference type="InterPro" id="IPR050256">
    <property type="entry name" value="Glycosyltransferase_2"/>
</dbReference>
<dbReference type="EMBL" id="CP001032">
    <property type="protein sequence ID" value="ACB76793.1"/>
    <property type="molecule type" value="Genomic_DNA"/>
</dbReference>
<evidence type="ECO:0000256" key="4">
    <source>
        <dbReference type="ARBA" id="ARBA00022692"/>
    </source>
</evidence>
<evidence type="ECO:0000256" key="3">
    <source>
        <dbReference type="ARBA" id="ARBA00022679"/>
    </source>
</evidence>